<feature type="region of interest" description="Disordered" evidence="7">
    <location>
        <begin position="1"/>
        <end position="22"/>
    </location>
</feature>
<proteinExistence type="inferred from homology"/>
<reference evidence="8" key="1">
    <citation type="submission" date="2022-11" db="EMBL/GenBank/DDBJ databases">
        <authorList>
            <person name="Petersen C."/>
        </authorList>
    </citation>
    <scope>NUCLEOTIDE SEQUENCE</scope>
    <source>
        <strain evidence="8">IBT 26290</strain>
    </source>
</reference>
<dbReference type="RefSeq" id="XP_056545351.1">
    <property type="nucleotide sequence ID" value="XM_056686609.1"/>
</dbReference>
<keyword evidence="5" id="KW-0378">Hydrolase</keyword>
<comment type="similarity">
    <text evidence="2">Belongs to the PPase family.</text>
</comment>
<dbReference type="EC" id="3.6.1.1" evidence="3"/>
<dbReference type="GeneID" id="81425785"/>
<dbReference type="Proteomes" id="UP001149163">
    <property type="component" value="Unassembled WGS sequence"/>
</dbReference>
<evidence type="ECO:0000256" key="2">
    <source>
        <dbReference type="ARBA" id="ARBA00006220"/>
    </source>
</evidence>
<gene>
    <name evidence="8" type="ORF">N7482_004484</name>
</gene>
<evidence type="ECO:0000313" key="8">
    <source>
        <dbReference type="EMBL" id="KAJ5168890.1"/>
    </source>
</evidence>
<keyword evidence="9" id="KW-1185">Reference proteome</keyword>
<dbReference type="GO" id="GO:0006796">
    <property type="term" value="P:phosphate-containing compound metabolic process"/>
    <property type="evidence" value="ECO:0007669"/>
    <property type="project" value="InterPro"/>
</dbReference>
<evidence type="ECO:0000256" key="4">
    <source>
        <dbReference type="ARBA" id="ARBA00022723"/>
    </source>
</evidence>
<dbReference type="EMBL" id="JAPQKN010000002">
    <property type="protein sequence ID" value="KAJ5168890.1"/>
    <property type="molecule type" value="Genomic_DNA"/>
</dbReference>
<evidence type="ECO:0000256" key="5">
    <source>
        <dbReference type="ARBA" id="ARBA00022801"/>
    </source>
</evidence>
<dbReference type="GO" id="GO:0000287">
    <property type="term" value="F:magnesium ion binding"/>
    <property type="evidence" value="ECO:0007669"/>
    <property type="project" value="InterPro"/>
</dbReference>
<dbReference type="Pfam" id="PF00719">
    <property type="entry name" value="Pyrophosphatase"/>
    <property type="match status" value="1"/>
</dbReference>
<dbReference type="GO" id="GO:0004427">
    <property type="term" value="F:inorganic diphosphate phosphatase activity"/>
    <property type="evidence" value="ECO:0007669"/>
    <property type="project" value="UniProtKB-EC"/>
</dbReference>
<dbReference type="SUPFAM" id="SSF50324">
    <property type="entry name" value="Inorganic pyrophosphatase"/>
    <property type="match status" value="1"/>
</dbReference>
<protein>
    <recommendedName>
        <fullName evidence="3">inorganic diphosphatase</fullName>
        <ecNumber evidence="3">3.6.1.1</ecNumber>
    </recommendedName>
</protein>
<keyword evidence="6" id="KW-0460">Magnesium</keyword>
<dbReference type="GO" id="GO:0005737">
    <property type="term" value="C:cytoplasm"/>
    <property type="evidence" value="ECO:0007669"/>
    <property type="project" value="InterPro"/>
</dbReference>
<comment type="cofactor">
    <cofactor evidence="1">
        <name>Mg(2+)</name>
        <dbReference type="ChEBI" id="CHEBI:18420"/>
    </cofactor>
</comment>
<name>A0A9W9I986_9EURO</name>
<organism evidence="8 9">
    <name type="scientific">Penicillium canariense</name>
    <dbReference type="NCBI Taxonomy" id="189055"/>
    <lineage>
        <taxon>Eukaryota</taxon>
        <taxon>Fungi</taxon>
        <taxon>Dikarya</taxon>
        <taxon>Ascomycota</taxon>
        <taxon>Pezizomycotina</taxon>
        <taxon>Eurotiomycetes</taxon>
        <taxon>Eurotiomycetidae</taxon>
        <taxon>Eurotiales</taxon>
        <taxon>Aspergillaceae</taxon>
        <taxon>Penicillium</taxon>
    </lineage>
</organism>
<evidence type="ECO:0000256" key="7">
    <source>
        <dbReference type="SAM" id="MobiDB-lite"/>
    </source>
</evidence>
<accession>A0A9W9I986</accession>
<evidence type="ECO:0000256" key="3">
    <source>
        <dbReference type="ARBA" id="ARBA00012146"/>
    </source>
</evidence>
<evidence type="ECO:0000313" key="9">
    <source>
        <dbReference type="Proteomes" id="UP001149163"/>
    </source>
</evidence>
<dbReference type="PANTHER" id="PTHR10286">
    <property type="entry name" value="INORGANIC PYROPHOSPHATASE"/>
    <property type="match status" value="1"/>
</dbReference>
<keyword evidence="4" id="KW-0479">Metal-binding</keyword>
<dbReference type="Gene3D" id="3.90.80.10">
    <property type="entry name" value="Inorganic pyrophosphatase"/>
    <property type="match status" value="1"/>
</dbReference>
<evidence type="ECO:0000256" key="6">
    <source>
        <dbReference type="ARBA" id="ARBA00022842"/>
    </source>
</evidence>
<dbReference type="InterPro" id="IPR036649">
    <property type="entry name" value="Pyrophosphatase_sf"/>
</dbReference>
<dbReference type="PROSITE" id="PS00387">
    <property type="entry name" value="PPASE"/>
    <property type="match status" value="1"/>
</dbReference>
<evidence type="ECO:0000256" key="1">
    <source>
        <dbReference type="ARBA" id="ARBA00001946"/>
    </source>
</evidence>
<comment type="caution">
    <text evidence="8">The sequence shown here is derived from an EMBL/GenBank/DDBJ whole genome shotgun (WGS) entry which is preliminary data.</text>
</comment>
<reference evidence="8" key="2">
    <citation type="journal article" date="2023" name="IMA Fungus">
        <title>Comparative genomic study of the Penicillium genus elucidates a diverse pangenome and 15 lateral gene transfer events.</title>
        <authorList>
            <person name="Petersen C."/>
            <person name="Sorensen T."/>
            <person name="Nielsen M.R."/>
            <person name="Sondergaard T.E."/>
            <person name="Sorensen J.L."/>
            <person name="Fitzpatrick D.A."/>
            <person name="Frisvad J.C."/>
            <person name="Nielsen K.L."/>
        </authorList>
    </citation>
    <scope>NUCLEOTIDE SEQUENCE</scope>
    <source>
        <strain evidence="8">IBT 26290</strain>
    </source>
</reference>
<dbReference type="AlphaFoldDB" id="A0A9W9I986"/>
<sequence>MPEGKKPNPEYGTRKSGEPGTRDFRIHIVMGDELVSPWHGIPISPPDNDLHVINMVLLIPRWSSVRMELAKDEFLTPIRQSVIENHLEYIPNVFPYKGYPCNHGAIPQTLQDPDLLDPDTHIPGDSDPLDICELAGMVDQTGTVKQVKVLGAFAVLQEGVTDWKILVVDVKNPLSERLDDIEDIEPNVPGYLDAMQEWFRFYKVPKGGEENTIALNGDVEGKDFALSLIARCHESWKNMPTGHNMEGKVSWLVIFAQNPSAHNNKARGNIPSEDYTLIQRLNEDLGNGVKFSDQSQAESYVITSATSTGHHGDPTQMTAPVSAQWKSHATPNQTLQSETPMMNHHIPSKHCSRQVPVKAFAPPQQPYLYT</sequence>
<dbReference type="OrthoDB" id="1608002at2759"/>
<dbReference type="InterPro" id="IPR008162">
    <property type="entry name" value="Pyrophosphatase"/>
</dbReference>